<feature type="domain" description="Cgl0159-like" evidence="1">
    <location>
        <begin position="37"/>
        <end position="287"/>
    </location>
</feature>
<organism evidence="2 3">
    <name type="scientific">Homoserinibacter gongjuensis</name>
    <dbReference type="NCBI Taxonomy" id="1162968"/>
    <lineage>
        <taxon>Bacteria</taxon>
        <taxon>Bacillati</taxon>
        <taxon>Actinomycetota</taxon>
        <taxon>Actinomycetes</taxon>
        <taxon>Micrococcales</taxon>
        <taxon>Microbacteriaceae</taxon>
        <taxon>Homoserinibacter</taxon>
    </lineage>
</organism>
<comment type="caution">
    <text evidence="2">The sequence shown here is derived from an EMBL/GenBank/DDBJ whole genome shotgun (WGS) entry which is preliminary data.</text>
</comment>
<accession>A0ABQ6JTE8</accession>
<dbReference type="RefSeq" id="WP_284299992.1">
    <property type="nucleotide sequence ID" value="NZ_BSVA01000001.1"/>
</dbReference>
<sequence length="293" mass="30670">MTAPDVALLDSWRAENPGSAGERYAARTRRPLLADDGRLFIVAADHPARAALGVGADPLAMADRRELLGKLVRALATPGVDGVLATADILDDLAVLGALEGKVVVGSLNRGGLRGAAFELDDRFTGPGIDAMADTGYDMAKLLLRIDRDDPGSVRTLEASAAAVTRAAERRMPIMLEPFLSRRVDGRVVNDLSPDAVIESIAVASGLGASSAYSWLKLPVVAEMDRVMRATTLPTLLLGGDGGASLDELLHLWRESLRLPGVRGLVAGRSLLYPDGGDSDAAVAAAARAVHQP</sequence>
<dbReference type="Gene3D" id="3.20.20.70">
    <property type="entry name" value="Aldolase class I"/>
    <property type="match status" value="1"/>
</dbReference>
<gene>
    <name evidence="2" type="ORF">GCM10025869_21000</name>
</gene>
<evidence type="ECO:0000313" key="2">
    <source>
        <dbReference type="EMBL" id="GMA91571.1"/>
    </source>
</evidence>
<dbReference type="EMBL" id="BSVA01000001">
    <property type="protein sequence ID" value="GMA91571.1"/>
    <property type="molecule type" value="Genomic_DNA"/>
</dbReference>
<protein>
    <recommendedName>
        <fullName evidence="1">Cgl0159-like domain-containing protein</fullName>
    </recommendedName>
</protein>
<dbReference type="Proteomes" id="UP001157069">
    <property type="component" value="Unassembled WGS sequence"/>
</dbReference>
<evidence type="ECO:0000313" key="3">
    <source>
        <dbReference type="Proteomes" id="UP001157069"/>
    </source>
</evidence>
<dbReference type="InterPro" id="IPR054574">
    <property type="entry name" value="Cgl0159_dom"/>
</dbReference>
<dbReference type="SUPFAM" id="SSF51569">
    <property type="entry name" value="Aldolase"/>
    <property type="match status" value="1"/>
</dbReference>
<evidence type="ECO:0000259" key="1">
    <source>
        <dbReference type="Pfam" id="PF22649"/>
    </source>
</evidence>
<dbReference type="Pfam" id="PF22649">
    <property type="entry name" value="Cgl0159"/>
    <property type="match status" value="1"/>
</dbReference>
<reference evidence="3" key="1">
    <citation type="journal article" date="2019" name="Int. J. Syst. Evol. Microbiol.">
        <title>The Global Catalogue of Microorganisms (GCM) 10K type strain sequencing project: providing services to taxonomists for standard genome sequencing and annotation.</title>
        <authorList>
            <consortium name="The Broad Institute Genomics Platform"/>
            <consortium name="The Broad Institute Genome Sequencing Center for Infectious Disease"/>
            <person name="Wu L."/>
            <person name="Ma J."/>
        </authorList>
    </citation>
    <scope>NUCLEOTIDE SEQUENCE [LARGE SCALE GENOMIC DNA]</scope>
    <source>
        <strain evidence="3">NBRC 108755</strain>
    </source>
</reference>
<proteinExistence type="predicted"/>
<keyword evidence="3" id="KW-1185">Reference proteome</keyword>
<dbReference type="InterPro" id="IPR013785">
    <property type="entry name" value="Aldolase_TIM"/>
</dbReference>
<name>A0ABQ6JTE8_9MICO</name>